<evidence type="ECO:0000256" key="4">
    <source>
        <dbReference type="ARBA" id="ARBA00022475"/>
    </source>
</evidence>
<keyword evidence="5" id="KW-0349">Heme</keyword>
<comment type="caution">
    <text evidence="15">The sequence shown here is derived from an EMBL/GenBank/DDBJ whole genome shotgun (WGS) entry which is preliminary data.</text>
</comment>
<dbReference type="SUPFAM" id="SSF48695">
    <property type="entry name" value="Multiheme cytochromes"/>
    <property type="match status" value="1"/>
</dbReference>
<evidence type="ECO:0000256" key="10">
    <source>
        <dbReference type="ARBA" id="ARBA00023004"/>
    </source>
</evidence>
<dbReference type="EMBL" id="NRSJ01000029">
    <property type="protein sequence ID" value="MBK1705834.1"/>
    <property type="molecule type" value="Genomic_DNA"/>
</dbReference>
<evidence type="ECO:0000256" key="9">
    <source>
        <dbReference type="ARBA" id="ARBA00022989"/>
    </source>
</evidence>
<dbReference type="InterPro" id="IPR051174">
    <property type="entry name" value="Cytochrome_c-type_ET"/>
</dbReference>
<dbReference type="NCBIfam" id="TIGR03153">
    <property type="entry name" value="cytochr_NrfH"/>
    <property type="match status" value="1"/>
</dbReference>
<dbReference type="GO" id="GO:0022900">
    <property type="term" value="P:electron transport chain"/>
    <property type="evidence" value="ECO:0007669"/>
    <property type="project" value="InterPro"/>
</dbReference>
<dbReference type="RefSeq" id="WP_200347078.1">
    <property type="nucleotide sequence ID" value="NZ_NRSJ01000029.1"/>
</dbReference>
<evidence type="ECO:0000256" key="2">
    <source>
        <dbReference type="ARBA" id="ARBA00007395"/>
    </source>
</evidence>
<keyword evidence="11 13" id="KW-0472">Membrane</keyword>
<gene>
    <name evidence="15" type="primary">nrfH</name>
    <name evidence="15" type="ORF">CKO40_15040</name>
</gene>
<evidence type="ECO:0000256" key="6">
    <source>
        <dbReference type="ARBA" id="ARBA00022692"/>
    </source>
</evidence>
<keyword evidence="16" id="KW-1185">Reference proteome</keyword>
<keyword evidence="9 13" id="KW-1133">Transmembrane helix</keyword>
<dbReference type="InterPro" id="IPR038266">
    <property type="entry name" value="NapC/NirT_cytc_sf"/>
</dbReference>
<evidence type="ECO:0000256" key="7">
    <source>
        <dbReference type="ARBA" id="ARBA00022723"/>
    </source>
</evidence>
<keyword evidence="4" id="KW-1003">Cell membrane</keyword>
<dbReference type="PANTHER" id="PTHR30333:SF1">
    <property type="entry name" value="CYTOCHROME C-TYPE PROTEIN NAPC"/>
    <property type="match status" value="1"/>
</dbReference>
<evidence type="ECO:0000256" key="5">
    <source>
        <dbReference type="ARBA" id="ARBA00022617"/>
    </source>
</evidence>
<evidence type="ECO:0000313" key="16">
    <source>
        <dbReference type="Proteomes" id="UP001296776"/>
    </source>
</evidence>
<sequence length="174" mass="18905">MKTHRRRNDLSSQSPQSDRGHSITQRGALAVGVAAMLGVLGGVGLFTLGYGNGLSYLTNDPTACINCHVMQDHYDAWVKSSHHGVAGCNDCHLPHDFIGKWLTKADNGFFHALAFTTGAFHEPIQIKARNQRVAQAACLHCHRALVDHLLPAEPGAGMQQCVHCHSDVGHAQRR</sequence>
<proteinExistence type="inferred from homology"/>
<dbReference type="PANTHER" id="PTHR30333">
    <property type="entry name" value="CYTOCHROME C-TYPE PROTEIN"/>
    <property type="match status" value="1"/>
</dbReference>
<dbReference type="InterPro" id="IPR036280">
    <property type="entry name" value="Multihaem_cyt_sf"/>
</dbReference>
<dbReference type="Proteomes" id="UP001296776">
    <property type="component" value="Unassembled WGS sequence"/>
</dbReference>
<dbReference type="GO" id="GO:0009055">
    <property type="term" value="F:electron transfer activity"/>
    <property type="evidence" value="ECO:0007669"/>
    <property type="project" value="TreeGrafter"/>
</dbReference>
<dbReference type="GO" id="GO:0005886">
    <property type="term" value="C:plasma membrane"/>
    <property type="evidence" value="ECO:0007669"/>
    <property type="project" value="UniProtKB-SubCell"/>
</dbReference>
<dbReference type="GO" id="GO:0009061">
    <property type="term" value="P:anaerobic respiration"/>
    <property type="evidence" value="ECO:0007669"/>
    <property type="project" value="TreeGrafter"/>
</dbReference>
<feature type="transmembrane region" description="Helical" evidence="13">
    <location>
        <begin position="28"/>
        <end position="50"/>
    </location>
</feature>
<comment type="similarity">
    <text evidence="2">Belongs to the NapC/NirT/NrfH family.</text>
</comment>
<name>A0AAJ0U5U7_9GAMM</name>
<dbReference type="Gene3D" id="1.10.3820.10">
    <property type="entry name" value="Di-heme elbow motif domain"/>
    <property type="match status" value="1"/>
</dbReference>
<dbReference type="AlphaFoldDB" id="A0AAJ0U5U7"/>
<evidence type="ECO:0000256" key="1">
    <source>
        <dbReference type="ARBA" id="ARBA00004236"/>
    </source>
</evidence>
<comment type="subcellular location">
    <subcellularLocation>
        <location evidence="1">Cell membrane</location>
    </subcellularLocation>
</comment>
<evidence type="ECO:0000256" key="8">
    <source>
        <dbReference type="ARBA" id="ARBA00022982"/>
    </source>
</evidence>
<keyword evidence="8" id="KW-0249">Electron transport</keyword>
<keyword evidence="3" id="KW-0813">Transport</keyword>
<keyword evidence="7" id="KW-0479">Metal-binding</keyword>
<feature type="region of interest" description="Disordered" evidence="12">
    <location>
        <begin position="1"/>
        <end position="22"/>
    </location>
</feature>
<evidence type="ECO:0000256" key="13">
    <source>
        <dbReference type="SAM" id="Phobius"/>
    </source>
</evidence>
<organism evidence="15 16">
    <name type="scientific">Halochromatium glycolicum</name>
    <dbReference type="NCBI Taxonomy" id="85075"/>
    <lineage>
        <taxon>Bacteria</taxon>
        <taxon>Pseudomonadati</taxon>
        <taxon>Pseudomonadota</taxon>
        <taxon>Gammaproteobacteria</taxon>
        <taxon>Chromatiales</taxon>
        <taxon>Chromatiaceae</taxon>
        <taxon>Halochromatium</taxon>
    </lineage>
</organism>
<dbReference type="InterPro" id="IPR017571">
    <property type="entry name" value="NrfH"/>
</dbReference>
<feature type="compositionally biased region" description="Polar residues" evidence="12">
    <location>
        <begin position="10"/>
        <end position="22"/>
    </location>
</feature>
<reference evidence="15" key="2">
    <citation type="journal article" date="2020" name="Microorganisms">
        <title>Osmotic Adaptation and Compatible Solute Biosynthesis of Phototrophic Bacteria as Revealed from Genome Analyses.</title>
        <authorList>
            <person name="Imhoff J.F."/>
            <person name="Rahn T."/>
            <person name="Kunzel S."/>
            <person name="Keller A."/>
            <person name="Neulinger S.C."/>
        </authorList>
    </citation>
    <scope>NUCLEOTIDE SEQUENCE</scope>
    <source>
        <strain evidence="15">DSM 11080</strain>
    </source>
</reference>
<dbReference type="Pfam" id="PF03264">
    <property type="entry name" value="Cytochrom_NNT"/>
    <property type="match status" value="1"/>
</dbReference>
<keyword evidence="6 13" id="KW-0812">Transmembrane</keyword>
<feature type="domain" description="NapC/NirT cytochrome c N-terminal" evidence="14">
    <location>
        <begin position="29"/>
        <end position="171"/>
    </location>
</feature>
<evidence type="ECO:0000256" key="12">
    <source>
        <dbReference type="SAM" id="MobiDB-lite"/>
    </source>
</evidence>
<dbReference type="InterPro" id="IPR005126">
    <property type="entry name" value="NapC/NirT_cyt_c_N"/>
</dbReference>
<evidence type="ECO:0000313" key="15">
    <source>
        <dbReference type="EMBL" id="MBK1705834.1"/>
    </source>
</evidence>
<evidence type="ECO:0000256" key="11">
    <source>
        <dbReference type="ARBA" id="ARBA00023136"/>
    </source>
</evidence>
<keyword evidence="10" id="KW-0408">Iron</keyword>
<protein>
    <submittedName>
        <fullName evidence="15">Cytochrome c nitrite reductase small subunit</fullName>
    </submittedName>
</protein>
<dbReference type="GO" id="GO:0046872">
    <property type="term" value="F:metal ion binding"/>
    <property type="evidence" value="ECO:0007669"/>
    <property type="project" value="UniProtKB-KW"/>
</dbReference>
<accession>A0AAJ0U5U7</accession>
<evidence type="ECO:0000259" key="14">
    <source>
        <dbReference type="Pfam" id="PF03264"/>
    </source>
</evidence>
<evidence type="ECO:0000256" key="3">
    <source>
        <dbReference type="ARBA" id="ARBA00022448"/>
    </source>
</evidence>
<reference evidence="15" key="1">
    <citation type="submission" date="2017-08" db="EMBL/GenBank/DDBJ databases">
        <authorList>
            <person name="Imhoff J.F."/>
            <person name="Rahn T."/>
            <person name="Kuenzel S."/>
            <person name="Neulinger S.C."/>
        </authorList>
    </citation>
    <scope>NUCLEOTIDE SEQUENCE</scope>
    <source>
        <strain evidence="15">DSM 11080</strain>
    </source>
</reference>